<feature type="region of interest" description="Disordered" evidence="1">
    <location>
        <begin position="1"/>
        <end position="30"/>
    </location>
</feature>
<reference evidence="2 3" key="1">
    <citation type="submission" date="2017-12" db="EMBL/GenBank/DDBJ databases">
        <title>Sequencing the genomes of 1000 Actinobacteria strains.</title>
        <authorList>
            <person name="Klenk H.-P."/>
        </authorList>
    </citation>
    <scope>NUCLEOTIDE SEQUENCE [LARGE SCALE GENOMIC DNA]</scope>
    <source>
        <strain evidence="2 3">DSM 45165</strain>
    </source>
</reference>
<comment type="caution">
    <text evidence="2">The sequence shown here is derived from an EMBL/GenBank/DDBJ whole genome shotgun (WGS) entry which is preliminary data.</text>
</comment>
<keyword evidence="3" id="KW-1185">Reference proteome</keyword>
<gene>
    <name evidence="2" type="ORF">ATK30_6370</name>
</gene>
<sequence length="226" mass="24640">MGTPWSWPVRTLGSPPRNPGAHGASLGRPVSSTWRHASSAAHSFELSMAQWPRARPTMEACSPPAIRPVRVAAVRNSAAACSHPRRRHRMRGTTPSLSPSPREIPRWPATPGPNNCLCRRRRFTRLSAGRTQRLVVEQPGALSGVALRHASVQVPGNRMNVSCRATARSEAVSLLFRATRRTFRAPLGRHENITVSTDENAYPRRDGPTNASCDVANTGSACLKFS</sequence>
<evidence type="ECO:0000313" key="3">
    <source>
        <dbReference type="Proteomes" id="UP000233750"/>
    </source>
</evidence>
<feature type="region of interest" description="Disordered" evidence="1">
    <location>
        <begin position="78"/>
        <end position="109"/>
    </location>
</feature>
<dbReference type="Proteomes" id="UP000233750">
    <property type="component" value="Unassembled WGS sequence"/>
</dbReference>
<proteinExistence type="predicted"/>
<evidence type="ECO:0000256" key="1">
    <source>
        <dbReference type="SAM" id="MobiDB-lite"/>
    </source>
</evidence>
<dbReference type="EMBL" id="PJMY01000003">
    <property type="protein sequence ID" value="PKV95449.1"/>
    <property type="molecule type" value="Genomic_DNA"/>
</dbReference>
<evidence type="ECO:0000313" key="2">
    <source>
        <dbReference type="EMBL" id="PKV95449.1"/>
    </source>
</evidence>
<protein>
    <submittedName>
        <fullName evidence="2">Uncharacterized protein</fullName>
    </submittedName>
</protein>
<dbReference type="AlphaFoldDB" id="A0A2N3WNK1"/>
<accession>A0A2N3WNK1</accession>
<organism evidence="2 3">
    <name type="scientific">Amycolatopsis echigonensis</name>
    <dbReference type="NCBI Taxonomy" id="2576905"/>
    <lineage>
        <taxon>Bacteria</taxon>
        <taxon>Bacillati</taxon>
        <taxon>Actinomycetota</taxon>
        <taxon>Actinomycetes</taxon>
        <taxon>Pseudonocardiales</taxon>
        <taxon>Pseudonocardiaceae</taxon>
        <taxon>Amycolatopsis</taxon>
    </lineage>
</organism>
<name>A0A2N3WNK1_9PSEU</name>